<dbReference type="Gene3D" id="2.40.40.10">
    <property type="entry name" value="RlpA-like domain"/>
    <property type="match status" value="1"/>
</dbReference>
<feature type="domain" description="Expansin-like CBD" evidence="4">
    <location>
        <begin position="112"/>
        <end position="195"/>
    </location>
</feature>
<comment type="subcellular location">
    <subcellularLocation>
        <location evidence="1">Secreted</location>
    </subcellularLocation>
</comment>
<dbReference type="AlphaFoldDB" id="A0ABD1RS89"/>
<evidence type="ECO:0000259" key="3">
    <source>
        <dbReference type="PROSITE" id="PS50842"/>
    </source>
</evidence>
<feature type="domain" description="Expansin-like EG45" evidence="3">
    <location>
        <begin position="27"/>
        <end position="99"/>
    </location>
</feature>
<dbReference type="PRINTS" id="PR00829">
    <property type="entry name" value="LOLP1ALLERGN"/>
</dbReference>
<comment type="caution">
    <text evidence="5">The sequence shown here is derived from an EMBL/GenBank/DDBJ whole genome shotgun (WGS) entry which is preliminary data.</text>
</comment>
<dbReference type="SUPFAM" id="SSF50685">
    <property type="entry name" value="Barwin-like endoglucanases"/>
    <property type="match status" value="1"/>
</dbReference>
<dbReference type="GO" id="GO:0005576">
    <property type="term" value="C:extracellular region"/>
    <property type="evidence" value="ECO:0007669"/>
    <property type="project" value="UniProtKB-SubCell"/>
</dbReference>
<name>A0ABD1RS89_9LAMI</name>
<dbReference type="PROSITE" id="PS50842">
    <property type="entry name" value="EXPANSIN_EG45"/>
    <property type="match status" value="1"/>
</dbReference>
<keyword evidence="2" id="KW-0964">Secreted</keyword>
<organism evidence="5 6">
    <name type="scientific">Abeliophyllum distichum</name>
    <dbReference type="NCBI Taxonomy" id="126358"/>
    <lineage>
        <taxon>Eukaryota</taxon>
        <taxon>Viridiplantae</taxon>
        <taxon>Streptophyta</taxon>
        <taxon>Embryophyta</taxon>
        <taxon>Tracheophyta</taxon>
        <taxon>Spermatophyta</taxon>
        <taxon>Magnoliopsida</taxon>
        <taxon>eudicotyledons</taxon>
        <taxon>Gunneridae</taxon>
        <taxon>Pentapetalae</taxon>
        <taxon>asterids</taxon>
        <taxon>lamiids</taxon>
        <taxon>Lamiales</taxon>
        <taxon>Oleaceae</taxon>
        <taxon>Forsythieae</taxon>
        <taxon>Abeliophyllum</taxon>
    </lineage>
</organism>
<evidence type="ECO:0000256" key="2">
    <source>
        <dbReference type="ARBA" id="ARBA00022525"/>
    </source>
</evidence>
<sequence length="199" mass="21477">MYLISPNSAESGDHQIISIPAQLNSTVKCTENKGCSGTPIAITITNECHGACNNEPFHFDLSQKAFALLATPGQGTALLKLGRVDIFGICRVHCLYPYTPIVFKIDNGSNKDYLAFAIEFENGDGDLAAVDLIVSKNNQVLPMKRLFGATFATGFTPDTSVGPYSVRLTSVESRNTVVATNVLPAAWKPGQIYRSTVNF</sequence>
<evidence type="ECO:0000313" key="5">
    <source>
        <dbReference type="EMBL" id="KAL2491290.1"/>
    </source>
</evidence>
<dbReference type="InterPro" id="IPR036749">
    <property type="entry name" value="Expansin_CBD_sf"/>
</dbReference>
<proteinExistence type="predicted"/>
<reference evidence="6" key="1">
    <citation type="submission" date="2024-07" db="EMBL/GenBank/DDBJ databases">
        <title>Two chromosome-level genome assemblies of Korean endemic species Abeliophyllum distichum and Forsythia ovata (Oleaceae).</title>
        <authorList>
            <person name="Jang H."/>
        </authorList>
    </citation>
    <scope>NUCLEOTIDE SEQUENCE [LARGE SCALE GENOMIC DNA]</scope>
</reference>
<evidence type="ECO:0000256" key="1">
    <source>
        <dbReference type="ARBA" id="ARBA00004613"/>
    </source>
</evidence>
<dbReference type="PROSITE" id="PS50843">
    <property type="entry name" value="EXPANSIN_CBD"/>
    <property type="match status" value="1"/>
</dbReference>
<accession>A0ABD1RS89</accession>
<protein>
    <submittedName>
        <fullName evidence="5">Beta expansin 6</fullName>
    </submittedName>
</protein>
<dbReference type="Pfam" id="PF01357">
    <property type="entry name" value="Expansin_C"/>
    <property type="match status" value="1"/>
</dbReference>
<dbReference type="PANTHER" id="PTHR31692:SF56">
    <property type="entry name" value="EXPANSIN-B2-RELATED"/>
    <property type="match status" value="1"/>
</dbReference>
<evidence type="ECO:0000259" key="4">
    <source>
        <dbReference type="PROSITE" id="PS50843"/>
    </source>
</evidence>
<dbReference type="PANTHER" id="PTHR31692">
    <property type="entry name" value="EXPANSIN-B3"/>
    <property type="match status" value="1"/>
</dbReference>
<evidence type="ECO:0000313" key="6">
    <source>
        <dbReference type="Proteomes" id="UP001604336"/>
    </source>
</evidence>
<dbReference type="InterPro" id="IPR007117">
    <property type="entry name" value="Expansin_CBD"/>
</dbReference>
<dbReference type="Gene3D" id="2.60.40.760">
    <property type="entry name" value="Expansin, cellulose-binding-like domain"/>
    <property type="match status" value="1"/>
</dbReference>
<dbReference type="Proteomes" id="UP001604336">
    <property type="component" value="Unassembled WGS sequence"/>
</dbReference>
<dbReference type="GO" id="GO:0009653">
    <property type="term" value="P:anatomical structure morphogenesis"/>
    <property type="evidence" value="ECO:0007669"/>
    <property type="project" value="UniProtKB-ARBA"/>
</dbReference>
<keyword evidence="6" id="KW-1185">Reference proteome</keyword>
<dbReference type="InterPro" id="IPR005795">
    <property type="entry name" value="LolPI"/>
</dbReference>
<dbReference type="SUPFAM" id="SSF49590">
    <property type="entry name" value="PHL pollen allergen"/>
    <property type="match status" value="1"/>
</dbReference>
<gene>
    <name evidence="5" type="ORF">Adt_26918</name>
</gene>
<dbReference type="InterPro" id="IPR036908">
    <property type="entry name" value="RlpA-like_sf"/>
</dbReference>
<dbReference type="InterPro" id="IPR007112">
    <property type="entry name" value="Expansin/allergen_DPBB_dom"/>
</dbReference>
<dbReference type="EMBL" id="JBFOLK010000008">
    <property type="protein sequence ID" value="KAL2491290.1"/>
    <property type="molecule type" value="Genomic_DNA"/>
</dbReference>